<keyword evidence="11" id="KW-0220">Diaminopimelate biosynthesis</keyword>
<keyword evidence="9" id="KW-0378">Hydrolase</keyword>
<comment type="pathway">
    <text evidence="3">Amino-acid biosynthesis; L-lysine biosynthesis via DAP pathway; LL-2,6-diaminopimelate from (S)-tetrahydrodipicolinate (succinylase route): step 3/3.</text>
</comment>
<dbReference type="EC" id="3.5.1.18" evidence="5"/>
<dbReference type="InterPro" id="IPR010182">
    <property type="entry name" value="ArgE/DapE"/>
</dbReference>
<dbReference type="InterPro" id="IPR011650">
    <property type="entry name" value="Peptidase_M20_dimer"/>
</dbReference>
<dbReference type="GO" id="GO:0046872">
    <property type="term" value="F:metal ion binding"/>
    <property type="evidence" value="ECO:0007669"/>
    <property type="project" value="UniProtKB-KW"/>
</dbReference>
<name>A0A0H2VI94_STAES</name>
<dbReference type="RefSeq" id="WP_002485490.1">
    <property type="nucleotide sequence ID" value="NC_004461.1"/>
</dbReference>
<dbReference type="PROSITE" id="PS00758">
    <property type="entry name" value="ARGE_DAPE_CPG2_1"/>
    <property type="match status" value="1"/>
</dbReference>
<dbReference type="CDD" id="cd08659">
    <property type="entry name" value="M20_ArgE_DapE-like"/>
    <property type="match status" value="1"/>
</dbReference>
<evidence type="ECO:0000256" key="1">
    <source>
        <dbReference type="ARBA" id="ARBA00001941"/>
    </source>
</evidence>
<dbReference type="Gene3D" id="3.30.70.360">
    <property type="match status" value="1"/>
</dbReference>
<dbReference type="GeneID" id="50017711"/>
<dbReference type="UniPathway" id="UPA00034">
    <property type="reaction ID" value="UER00021"/>
</dbReference>
<dbReference type="NCBIfam" id="NF006365">
    <property type="entry name" value="PRK08588.1"/>
    <property type="match status" value="1"/>
</dbReference>
<evidence type="ECO:0000256" key="12">
    <source>
        <dbReference type="ARBA" id="ARBA00023154"/>
    </source>
</evidence>
<dbReference type="Pfam" id="PF07687">
    <property type="entry name" value="M20_dimer"/>
    <property type="match status" value="1"/>
</dbReference>
<dbReference type="HOGENOM" id="CLU_021802_2_2_9"/>
<keyword evidence="7" id="KW-0028">Amino-acid biosynthesis</keyword>
<dbReference type="OrthoDB" id="9792335at2"/>
<dbReference type="Pfam" id="PF01546">
    <property type="entry name" value="Peptidase_M20"/>
    <property type="match status" value="1"/>
</dbReference>
<keyword evidence="8" id="KW-0479">Metal-binding</keyword>
<dbReference type="PANTHER" id="PTHR43808:SF8">
    <property type="entry name" value="PEPTIDASE M20 DIMERISATION DOMAIN-CONTAINING PROTEIN"/>
    <property type="match status" value="1"/>
</dbReference>
<evidence type="ECO:0000256" key="14">
    <source>
        <dbReference type="ARBA" id="ARBA00051301"/>
    </source>
</evidence>
<comment type="cofactor">
    <cofactor evidence="1">
        <name>Co(2+)</name>
        <dbReference type="ChEBI" id="CHEBI:48828"/>
    </cofactor>
</comment>
<keyword evidence="12" id="KW-0457">Lysine biosynthesis</keyword>
<dbReference type="NCBIfam" id="TIGR01910">
    <property type="entry name" value="DapE-ArgE"/>
    <property type="match status" value="1"/>
</dbReference>
<comment type="catalytic activity">
    <reaction evidence="14">
        <text>N-succinyl-(2S,6S)-2,6-diaminopimelate + H2O = (2S,6S)-2,6-diaminopimelate + succinate</text>
        <dbReference type="Rhea" id="RHEA:22608"/>
        <dbReference type="ChEBI" id="CHEBI:15377"/>
        <dbReference type="ChEBI" id="CHEBI:30031"/>
        <dbReference type="ChEBI" id="CHEBI:57609"/>
        <dbReference type="ChEBI" id="CHEBI:58087"/>
        <dbReference type="EC" id="3.5.1.18"/>
    </reaction>
</comment>
<dbReference type="InterPro" id="IPR050072">
    <property type="entry name" value="Peptidase_M20A"/>
</dbReference>
<evidence type="ECO:0000256" key="9">
    <source>
        <dbReference type="ARBA" id="ARBA00022801"/>
    </source>
</evidence>
<dbReference type="GO" id="GO:0019877">
    <property type="term" value="P:diaminopimelate biosynthetic process"/>
    <property type="evidence" value="ECO:0007669"/>
    <property type="project" value="UniProtKB-KW"/>
</dbReference>
<evidence type="ECO:0000256" key="10">
    <source>
        <dbReference type="ARBA" id="ARBA00022833"/>
    </source>
</evidence>
<dbReference type="PROSITE" id="PS00759">
    <property type="entry name" value="ARGE_DAPE_CPG2_2"/>
    <property type="match status" value="1"/>
</dbReference>
<dbReference type="InterPro" id="IPR001261">
    <property type="entry name" value="ArgE/DapE_CS"/>
</dbReference>
<dbReference type="KEGG" id="sep:SE_2220"/>
<feature type="domain" description="Peptidase M20 dimerisation" evidence="15">
    <location>
        <begin position="173"/>
        <end position="308"/>
    </location>
</feature>
<keyword evidence="10" id="KW-0862">Zinc</keyword>
<dbReference type="GO" id="GO:0009089">
    <property type="term" value="P:lysine biosynthetic process via diaminopimelate"/>
    <property type="evidence" value="ECO:0007669"/>
    <property type="project" value="UniProtKB-UniPathway"/>
</dbReference>
<organism evidence="16 17">
    <name type="scientific">Staphylococcus epidermidis (strain ATCC 12228 / FDA PCI 1200)</name>
    <dbReference type="NCBI Taxonomy" id="176280"/>
    <lineage>
        <taxon>Bacteria</taxon>
        <taxon>Bacillati</taxon>
        <taxon>Bacillota</taxon>
        <taxon>Bacilli</taxon>
        <taxon>Bacillales</taxon>
        <taxon>Staphylococcaceae</taxon>
        <taxon>Staphylococcus</taxon>
    </lineage>
</organism>
<dbReference type="PANTHER" id="PTHR43808">
    <property type="entry name" value="ACETYLORNITHINE DEACETYLASE"/>
    <property type="match status" value="1"/>
</dbReference>
<dbReference type="eggNOG" id="COG0624">
    <property type="taxonomic scope" value="Bacteria"/>
</dbReference>
<dbReference type="PATRIC" id="fig|176280.10.peg.2167"/>
<evidence type="ECO:0000256" key="6">
    <source>
        <dbReference type="ARBA" id="ARBA00016853"/>
    </source>
</evidence>
<evidence type="ECO:0000256" key="7">
    <source>
        <dbReference type="ARBA" id="ARBA00022605"/>
    </source>
</evidence>
<dbReference type="Gene3D" id="3.40.630.10">
    <property type="entry name" value="Zn peptidases"/>
    <property type="match status" value="1"/>
</dbReference>
<sequence length="414" mass="46074">MSVLSNEERVKILSDIVSIKTVNSNELEVAHYFERLFSQYGIRSHIDTVTDGRANLIATVGSSQPVIGISGHMDVVSEGNHDDWTYDPFTLTENQGYLYGRGAADMKSGLAALAIALIEIKESGKLTQGTIKFMATVGEEMEQSGSQQLFEKGYADDLDALLIAEPSFPSLVYAHKGSMDFRIKSKGRASHSSIPFLGQNAIKPLLEFIQNINQEYEKIMQTVKGESLDFSNMINKLENQLPSHITKEKAQELIQGLVMTNSIVQGGTQVNSVPDFATAEFNVRTIPEYNNNKVKALFNKYVEQANHNGASLTQELYLDLEPVVTTGQNRLVELGFDIAKSHFSNERDLIITPTVAVTDASNLLKGKDENFPFLMFGPGNGPHQINECVEKANYLEFVEYYIEFITSYLNEENE</sequence>
<evidence type="ECO:0000256" key="8">
    <source>
        <dbReference type="ARBA" id="ARBA00022723"/>
    </source>
</evidence>
<dbReference type="GO" id="GO:0009014">
    <property type="term" value="F:succinyl-diaminopimelate desuccinylase activity"/>
    <property type="evidence" value="ECO:0007669"/>
    <property type="project" value="UniProtKB-EC"/>
</dbReference>
<dbReference type="SUPFAM" id="SSF53187">
    <property type="entry name" value="Zn-dependent exopeptidases"/>
    <property type="match status" value="1"/>
</dbReference>
<dbReference type="InterPro" id="IPR036264">
    <property type="entry name" value="Bact_exopeptidase_dim_dom"/>
</dbReference>
<dbReference type="Proteomes" id="UP000001411">
    <property type="component" value="Chromosome"/>
</dbReference>
<gene>
    <name evidence="16" type="ordered locus">SE_2220</name>
</gene>
<evidence type="ECO:0000256" key="3">
    <source>
        <dbReference type="ARBA" id="ARBA00005130"/>
    </source>
</evidence>
<protein>
    <recommendedName>
        <fullName evidence="6">Probable succinyl-diaminopimelate desuccinylase</fullName>
        <ecNumber evidence="5">3.5.1.18</ecNumber>
    </recommendedName>
</protein>
<proteinExistence type="inferred from homology"/>
<evidence type="ECO:0000259" key="15">
    <source>
        <dbReference type="Pfam" id="PF07687"/>
    </source>
</evidence>
<evidence type="ECO:0000256" key="2">
    <source>
        <dbReference type="ARBA" id="ARBA00001947"/>
    </source>
</evidence>
<evidence type="ECO:0000256" key="13">
    <source>
        <dbReference type="ARBA" id="ARBA00023285"/>
    </source>
</evidence>
<comment type="cofactor">
    <cofactor evidence="2">
        <name>Zn(2+)</name>
        <dbReference type="ChEBI" id="CHEBI:29105"/>
    </cofactor>
</comment>
<evidence type="ECO:0000256" key="5">
    <source>
        <dbReference type="ARBA" id="ARBA00011921"/>
    </source>
</evidence>
<dbReference type="EMBL" id="AE015929">
    <property type="protein sequence ID" value="AAO05862.1"/>
    <property type="molecule type" value="Genomic_DNA"/>
</dbReference>
<evidence type="ECO:0000256" key="11">
    <source>
        <dbReference type="ARBA" id="ARBA00022915"/>
    </source>
</evidence>
<dbReference type="AlphaFoldDB" id="A0A0H2VI94"/>
<evidence type="ECO:0000313" key="16">
    <source>
        <dbReference type="EMBL" id="AAO05862.1"/>
    </source>
</evidence>
<comment type="similarity">
    <text evidence="4">Belongs to the peptidase M20A family.</text>
</comment>
<dbReference type="SUPFAM" id="SSF55031">
    <property type="entry name" value="Bacterial exopeptidase dimerisation domain"/>
    <property type="match status" value="1"/>
</dbReference>
<dbReference type="InterPro" id="IPR002933">
    <property type="entry name" value="Peptidase_M20"/>
</dbReference>
<evidence type="ECO:0000313" key="17">
    <source>
        <dbReference type="Proteomes" id="UP000001411"/>
    </source>
</evidence>
<evidence type="ECO:0000256" key="4">
    <source>
        <dbReference type="ARBA" id="ARBA00006247"/>
    </source>
</evidence>
<keyword evidence="13" id="KW-0170">Cobalt</keyword>
<reference evidence="16 17" key="1">
    <citation type="journal article" date="2003" name="Mol. Microbiol.">
        <title>Genome-based analysis of virulence genes in a non-biofilm-forming Staphylococcus epidermidis strain (ATCC 12228).</title>
        <authorList>
            <person name="Zhang Y.Q."/>
            <person name="Ren S.X."/>
            <person name="Li H.L."/>
            <person name="Wang Y.X."/>
            <person name="Fu G."/>
            <person name="Yang J."/>
            <person name="Qin Z.Q."/>
            <person name="Miao Y.G."/>
            <person name="Wang W.Y."/>
            <person name="Chen R.S."/>
            <person name="Shen Y."/>
            <person name="Chen Z."/>
            <person name="Yuan Z.H."/>
            <person name="Zhao G.P."/>
            <person name="Qu D."/>
            <person name="Danchin A."/>
            <person name="Wen Y.M."/>
        </authorList>
    </citation>
    <scope>NUCLEOTIDE SEQUENCE [LARGE SCALE GENOMIC DNA]</scope>
    <source>
        <strain evidence="17">ATCC 12228 / FDA PCI 1200</strain>
    </source>
</reference>
<accession>A0A0H2VI94</accession>